<name>A0A1I5CQN9_9FLAO</name>
<accession>A0A1I5CQN9</accession>
<dbReference type="AlphaFoldDB" id="A0A1I5CQN9"/>
<reference evidence="3" key="1">
    <citation type="submission" date="2016-10" db="EMBL/GenBank/DDBJ databases">
        <authorList>
            <person name="Varghese N."/>
            <person name="Submissions S."/>
        </authorList>
    </citation>
    <scope>NUCLEOTIDE SEQUENCE [LARGE SCALE GENOMIC DNA]</scope>
    <source>
        <strain evidence="3">DS-12</strain>
    </source>
</reference>
<evidence type="ECO:0000313" key="3">
    <source>
        <dbReference type="Proteomes" id="UP000199036"/>
    </source>
</evidence>
<dbReference type="STRING" id="913024.SAMN05421741_11323"/>
<evidence type="ECO:0000259" key="1">
    <source>
        <dbReference type="Pfam" id="PF00149"/>
    </source>
</evidence>
<gene>
    <name evidence="2" type="ORF">SAMN05421741_11323</name>
</gene>
<keyword evidence="3" id="KW-1185">Reference proteome</keyword>
<dbReference type="InterPro" id="IPR004843">
    <property type="entry name" value="Calcineurin-like_PHP"/>
</dbReference>
<dbReference type="Gene3D" id="3.60.21.10">
    <property type="match status" value="1"/>
</dbReference>
<protein>
    <submittedName>
        <fullName evidence="2">Calcineurin-like phosphoesterase</fullName>
    </submittedName>
</protein>
<dbReference type="Pfam" id="PF00149">
    <property type="entry name" value="Metallophos"/>
    <property type="match status" value="1"/>
</dbReference>
<organism evidence="2 3">
    <name type="scientific">Paenimyroides ummariense</name>
    <dbReference type="NCBI Taxonomy" id="913024"/>
    <lineage>
        <taxon>Bacteria</taxon>
        <taxon>Pseudomonadati</taxon>
        <taxon>Bacteroidota</taxon>
        <taxon>Flavobacteriia</taxon>
        <taxon>Flavobacteriales</taxon>
        <taxon>Flavobacteriaceae</taxon>
        <taxon>Paenimyroides</taxon>
    </lineage>
</organism>
<dbReference type="Proteomes" id="UP000199036">
    <property type="component" value="Unassembled WGS sequence"/>
</dbReference>
<sequence length="307" mass="34780">MKFRFFSFALLLTITVQSCKFSPSKSSNTVQSYGWIEHHIENRKTTDNHLLRVAFIGDLEPKPCAEFPHTNTAVEQINQMKESDAVDFVIGIGDVAHKGTELQYVEATKVLKKLTAPFYTIMGNEEHGSSVERYMEFAKQWNPNLKSPNNILNHEKVAFVLASPDFGRDFNNKGASRIAKQIERLAPKPVILIVHSAQKGVYEESADKGIDNAVFKSKVLSQANLVAVVSGDLHMDMDRTKHSKKIDNIHYLHIPALERTKVPDETVQNPMIRIMTIDKNGKVEVESFKTGNFKSEEKHKYSFDLFV</sequence>
<dbReference type="InterPro" id="IPR029052">
    <property type="entry name" value="Metallo-depent_PP-like"/>
</dbReference>
<dbReference type="SUPFAM" id="SSF56300">
    <property type="entry name" value="Metallo-dependent phosphatases"/>
    <property type="match status" value="1"/>
</dbReference>
<dbReference type="OrthoDB" id="9791866at2"/>
<evidence type="ECO:0000313" key="2">
    <source>
        <dbReference type="EMBL" id="SFN89310.1"/>
    </source>
</evidence>
<dbReference type="RefSeq" id="WP_091523493.1">
    <property type="nucleotide sequence ID" value="NZ_FOVI01000013.1"/>
</dbReference>
<feature type="domain" description="Calcineurin-like phosphoesterase" evidence="1">
    <location>
        <begin position="51"/>
        <end position="235"/>
    </location>
</feature>
<dbReference type="PROSITE" id="PS51257">
    <property type="entry name" value="PROKAR_LIPOPROTEIN"/>
    <property type="match status" value="1"/>
</dbReference>
<proteinExistence type="predicted"/>
<dbReference type="GO" id="GO:0016787">
    <property type="term" value="F:hydrolase activity"/>
    <property type="evidence" value="ECO:0007669"/>
    <property type="project" value="InterPro"/>
</dbReference>
<dbReference type="EMBL" id="FOVI01000013">
    <property type="protein sequence ID" value="SFN89310.1"/>
    <property type="molecule type" value="Genomic_DNA"/>
</dbReference>